<keyword evidence="2" id="KW-0677">Repeat</keyword>
<evidence type="ECO:0000256" key="3">
    <source>
        <dbReference type="ARBA" id="ARBA00022771"/>
    </source>
</evidence>
<feature type="domain" description="C2H2-type" evidence="7">
    <location>
        <begin position="810"/>
        <end position="837"/>
    </location>
</feature>
<dbReference type="GO" id="GO:0008270">
    <property type="term" value="F:zinc ion binding"/>
    <property type="evidence" value="ECO:0007669"/>
    <property type="project" value="UniProtKB-KW"/>
</dbReference>
<reference evidence="8 9" key="1">
    <citation type="journal article" date="2023" name="bioRxiv">
        <title>An intranuclear bacterial parasite of deep-sea mussels expresses apoptosis inhibitors acquired from its host.</title>
        <authorList>
            <person name="Gonzalez Porras M.A."/>
            <person name="Assie A."/>
            <person name="Tietjen M."/>
            <person name="Violette M."/>
            <person name="Kleiner M."/>
            <person name="Gruber-Vodicka H."/>
            <person name="Dubilier N."/>
            <person name="Leisch N."/>
        </authorList>
    </citation>
    <scope>NUCLEOTIDE SEQUENCE [LARGE SCALE GENOMIC DNA]</scope>
    <source>
        <strain evidence="8">IAP13</strain>
    </source>
</reference>
<dbReference type="SMART" id="SM00355">
    <property type="entry name" value="ZnF_C2H2"/>
    <property type="match status" value="5"/>
</dbReference>
<evidence type="ECO:0000256" key="2">
    <source>
        <dbReference type="ARBA" id="ARBA00022737"/>
    </source>
</evidence>
<dbReference type="SUPFAM" id="SSF57667">
    <property type="entry name" value="beta-beta-alpha zinc fingers"/>
    <property type="match status" value="3"/>
</dbReference>
<dbReference type="PROSITE" id="PS50157">
    <property type="entry name" value="ZINC_FINGER_C2H2_2"/>
    <property type="match status" value="5"/>
</dbReference>
<feature type="domain" description="C2H2-type" evidence="7">
    <location>
        <begin position="838"/>
        <end position="865"/>
    </location>
</feature>
<keyword evidence="1" id="KW-0479">Metal-binding</keyword>
<dbReference type="Pfam" id="PF00096">
    <property type="entry name" value="zf-C2H2"/>
    <property type="match status" value="3"/>
</dbReference>
<organism evidence="8 9">
    <name type="scientific">Candidatus Endonucleibacter bathymodioli</name>
    <dbReference type="NCBI Taxonomy" id="539814"/>
    <lineage>
        <taxon>Bacteria</taxon>
        <taxon>Pseudomonadati</taxon>
        <taxon>Pseudomonadota</taxon>
        <taxon>Gammaproteobacteria</taxon>
        <taxon>Oceanospirillales</taxon>
        <taxon>Endozoicomonadaceae</taxon>
        <taxon>Candidatus Endonucleibacter</taxon>
    </lineage>
</organism>
<sequence>MINVWVPYIFLVVLFFALPQRGMTILGSSDKEHPTPLFQLSTDDITEIIGPISLHDQNSNSNEVVTIAEAEVTIDEVDIVEAEADIVDVELLPADALMEFAYYVHENSMNKHQTIECTLRQQISELNGDVLFQVEENNIERNKYVYFVINSSENNGINRFLIKAKTVKYFHSFLGISNIFNWAFAEGTRIDDQGLHELRNNEYLPVGLLTKQSVGLLTKQSALLLESNCDTSFLLYFPYTFTDLATHDSRTSYAAFLFAQDNDNCLLNVLADGDDFDKGDAEKVDDNDGLYSKRVSGTIIETLQDGNFRVKCGGQCNIRCAYDSSLKTVFWEYIANHIKERKCQTCFIDDESGKPYAFAVYMAMNNQINTHDYKKIFEHPPHAHLLAEMTDKYVSVIQQAINTIKCIVKSEKKKKHAENKKYIAMKSNMTNATCPNDSLYKYPQFRTFRKRIASYERWSQKAQRPKALATAGYIYTGELDVVRCFSCNLRLWEWHSTDIPWKEHAQNNPNCLFLQKMKGQAYIDEIQKEWTPPCNPQFIPAADNVEHDPLLSYISDNDQLVDNGIASGVPANMLSSSIPFTSNIDNIDNIGNIGNIGNQYYFNLEQYFNLEDEPLFDDINIQSQWSDYYIGSEFSEESKEKSLINSSEIVGSKKTGSDLKPHDGGQSSDNTTTNKQPQHLLEDSHTNTEQDSYPYKRFPNEWQPQGQVTDTQGKSSLTPNQLHSGKKHECEVCGKKFAWNHLLTRHMFRHKPTLICEICGSNHRDNYSLKRHMLTHSRKKKHSCDTCGKMFSRRDHLRNHISTHTEGKSYECTICSKKFKKSSYIQSHMQIHTDDYQYTCEICGAYYSHKMSLQTHKKIHENNTTHD</sequence>
<name>A0AA90NNP6_9GAMM</name>
<dbReference type="AlphaFoldDB" id="A0AA90NNP6"/>
<proteinExistence type="predicted"/>
<evidence type="ECO:0000256" key="5">
    <source>
        <dbReference type="PROSITE-ProRule" id="PRU00042"/>
    </source>
</evidence>
<feature type="domain" description="C2H2-type" evidence="7">
    <location>
        <begin position="754"/>
        <end position="781"/>
    </location>
</feature>
<dbReference type="InterPro" id="IPR013087">
    <property type="entry name" value="Znf_C2H2_type"/>
</dbReference>
<comment type="caution">
    <text evidence="8">The sequence shown here is derived from an EMBL/GenBank/DDBJ whole genome shotgun (WGS) entry which is preliminary data.</text>
</comment>
<gene>
    <name evidence="8" type="ORF">QS748_12530</name>
</gene>
<dbReference type="Gene3D" id="1.10.1170.10">
    <property type="entry name" value="Inhibitor Of Apoptosis Protein (2mihbC-IAP-1), Chain A"/>
    <property type="match status" value="1"/>
</dbReference>
<feature type="domain" description="C2H2-type" evidence="7">
    <location>
        <begin position="782"/>
        <end position="809"/>
    </location>
</feature>
<dbReference type="PROSITE" id="PS50143">
    <property type="entry name" value="BIR_REPEAT_2"/>
    <property type="match status" value="1"/>
</dbReference>
<feature type="compositionally biased region" description="Polar residues" evidence="6">
    <location>
        <begin position="702"/>
        <end position="723"/>
    </location>
</feature>
<dbReference type="PANTHER" id="PTHR24379">
    <property type="entry name" value="KRAB AND ZINC FINGER DOMAIN-CONTAINING"/>
    <property type="match status" value="1"/>
</dbReference>
<keyword evidence="4" id="KW-0862">Zinc</keyword>
<evidence type="ECO:0000256" key="1">
    <source>
        <dbReference type="ARBA" id="ARBA00022723"/>
    </source>
</evidence>
<dbReference type="CDD" id="cd00022">
    <property type="entry name" value="BIR"/>
    <property type="match status" value="1"/>
</dbReference>
<evidence type="ECO:0000259" key="7">
    <source>
        <dbReference type="PROSITE" id="PS50157"/>
    </source>
</evidence>
<evidence type="ECO:0000313" key="9">
    <source>
        <dbReference type="Proteomes" id="UP001178148"/>
    </source>
</evidence>
<evidence type="ECO:0000256" key="4">
    <source>
        <dbReference type="ARBA" id="ARBA00022833"/>
    </source>
</evidence>
<feature type="region of interest" description="Disordered" evidence="6">
    <location>
        <begin position="650"/>
        <end position="723"/>
    </location>
</feature>
<evidence type="ECO:0000256" key="6">
    <source>
        <dbReference type="SAM" id="MobiDB-lite"/>
    </source>
</evidence>
<dbReference type="Gene3D" id="3.30.160.60">
    <property type="entry name" value="Classic Zinc Finger"/>
    <property type="match status" value="5"/>
</dbReference>
<accession>A0AA90NNP6</accession>
<dbReference type="Pfam" id="PF00653">
    <property type="entry name" value="BIR"/>
    <property type="match status" value="1"/>
</dbReference>
<dbReference type="SMART" id="SM00238">
    <property type="entry name" value="BIR"/>
    <property type="match status" value="1"/>
</dbReference>
<dbReference type="EMBL" id="JASXSV010000025">
    <property type="protein sequence ID" value="MDP0589952.1"/>
    <property type="molecule type" value="Genomic_DNA"/>
</dbReference>
<feature type="domain" description="C2H2-type" evidence="7">
    <location>
        <begin position="728"/>
        <end position="750"/>
    </location>
</feature>
<evidence type="ECO:0000313" key="8">
    <source>
        <dbReference type="EMBL" id="MDP0589952.1"/>
    </source>
</evidence>
<dbReference type="SUPFAM" id="SSF57924">
    <property type="entry name" value="Inhibitor of apoptosis (IAP) repeat"/>
    <property type="match status" value="1"/>
</dbReference>
<dbReference type="InterPro" id="IPR001370">
    <property type="entry name" value="BIR_rpt"/>
</dbReference>
<dbReference type="PROSITE" id="PS00028">
    <property type="entry name" value="ZINC_FINGER_C2H2_1"/>
    <property type="match status" value="4"/>
</dbReference>
<feature type="compositionally biased region" description="Polar residues" evidence="6">
    <location>
        <begin position="665"/>
        <end position="677"/>
    </location>
</feature>
<dbReference type="FunFam" id="3.30.160.60:FF:000145">
    <property type="entry name" value="Zinc finger protein 574"/>
    <property type="match status" value="2"/>
</dbReference>
<protein>
    <submittedName>
        <fullName evidence="8">C2H2-type zinc finger protein</fullName>
    </submittedName>
</protein>
<dbReference type="PANTHER" id="PTHR24379:SF121">
    <property type="entry name" value="C2H2-TYPE DOMAIN-CONTAINING PROTEIN"/>
    <property type="match status" value="1"/>
</dbReference>
<dbReference type="Proteomes" id="UP001178148">
    <property type="component" value="Unassembled WGS sequence"/>
</dbReference>
<keyword evidence="9" id="KW-1185">Reference proteome</keyword>
<keyword evidence="3 5" id="KW-0863">Zinc-finger</keyword>
<dbReference type="InterPro" id="IPR036236">
    <property type="entry name" value="Znf_C2H2_sf"/>
</dbReference>